<name>A0A8H3IEB2_9LECA</name>
<dbReference type="Proteomes" id="UP000664169">
    <property type="component" value="Unassembled WGS sequence"/>
</dbReference>
<gene>
    <name evidence="2" type="ORF">GOMPHAMPRED_007766</name>
</gene>
<dbReference type="InterPro" id="IPR011611">
    <property type="entry name" value="PfkB_dom"/>
</dbReference>
<organism evidence="2 3">
    <name type="scientific">Gomphillus americanus</name>
    <dbReference type="NCBI Taxonomy" id="1940652"/>
    <lineage>
        <taxon>Eukaryota</taxon>
        <taxon>Fungi</taxon>
        <taxon>Dikarya</taxon>
        <taxon>Ascomycota</taxon>
        <taxon>Pezizomycotina</taxon>
        <taxon>Lecanoromycetes</taxon>
        <taxon>OSLEUM clade</taxon>
        <taxon>Ostropomycetidae</taxon>
        <taxon>Ostropales</taxon>
        <taxon>Graphidaceae</taxon>
        <taxon>Gomphilloideae</taxon>
        <taxon>Gomphillus</taxon>
    </lineage>
</organism>
<dbReference type="PANTHER" id="PTHR47098">
    <property type="entry name" value="PROTEIN MAK32"/>
    <property type="match status" value="1"/>
</dbReference>
<evidence type="ECO:0000259" key="1">
    <source>
        <dbReference type="Pfam" id="PF00294"/>
    </source>
</evidence>
<comment type="caution">
    <text evidence="2">The sequence shown here is derived from an EMBL/GenBank/DDBJ whole genome shotgun (WGS) entry which is preliminary data.</text>
</comment>
<reference evidence="2" key="1">
    <citation type="submission" date="2021-03" db="EMBL/GenBank/DDBJ databases">
        <authorList>
            <person name="Tagirdzhanova G."/>
        </authorList>
    </citation>
    <scope>NUCLEOTIDE SEQUENCE</scope>
</reference>
<dbReference type="OrthoDB" id="497927at2759"/>
<accession>A0A8H3IEB2</accession>
<dbReference type="InterPro" id="IPR029056">
    <property type="entry name" value="Ribokinase-like"/>
</dbReference>
<dbReference type="EMBL" id="CAJPDQ010000007">
    <property type="protein sequence ID" value="CAF9912770.1"/>
    <property type="molecule type" value="Genomic_DNA"/>
</dbReference>
<keyword evidence="3" id="KW-1185">Reference proteome</keyword>
<dbReference type="Gene3D" id="3.40.1190.20">
    <property type="match status" value="1"/>
</dbReference>
<dbReference type="PANTHER" id="PTHR47098:SF2">
    <property type="entry name" value="PROTEIN MAK32"/>
    <property type="match status" value="1"/>
</dbReference>
<protein>
    <recommendedName>
        <fullName evidence="1">Carbohydrate kinase PfkB domain-containing protein</fullName>
    </recommendedName>
</protein>
<evidence type="ECO:0000313" key="2">
    <source>
        <dbReference type="EMBL" id="CAF9912770.1"/>
    </source>
</evidence>
<dbReference type="Pfam" id="PF00294">
    <property type="entry name" value="PfkB"/>
    <property type="match status" value="1"/>
</dbReference>
<evidence type="ECO:0000313" key="3">
    <source>
        <dbReference type="Proteomes" id="UP000664169"/>
    </source>
</evidence>
<sequence>MDFCTLGMLIIDDIRHAPPKPSSQNIIGGAGTFAVLGARLFRPYPNSKHIGWTVHRGHDFPENLSEELDSWQTGLQWIETPERQTTRALNEYIEGKGDDFRAFRYITEKLRIDETHLTDEMLQSKTIHMVCSPERCTNLVFGIQARRVKLGVLGLPVFVWEPVPDSCTTDAIQAVKDAARYVDVVSPNVSELAALFVAEATPEEEMEHMEQRCAALLDGPFGEKDGKLVIRCGSKGCYLRSNAERLMMPAYWSNSESTGTIVDPTGAGNAFLGGLCIGLLADGPKWLTTLEKGAVYGTVAASFAVEQVGVPRLSKGESGQEFWNEDQVNMRLNYYLGRIYDSH</sequence>
<dbReference type="SUPFAM" id="SSF53613">
    <property type="entry name" value="Ribokinase-like"/>
    <property type="match status" value="1"/>
</dbReference>
<proteinExistence type="predicted"/>
<feature type="domain" description="Carbohydrate kinase PfkB" evidence="1">
    <location>
        <begin position="164"/>
        <end position="310"/>
    </location>
</feature>
<dbReference type="AlphaFoldDB" id="A0A8H3IEB2"/>